<comment type="caution">
    <text evidence="2">The sequence shown here is derived from an EMBL/GenBank/DDBJ whole genome shotgun (WGS) entry which is preliminary data.</text>
</comment>
<name>A0A074M3C2_ERYLO</name>
<dbReference type="OrthoDB" id="9795402at2"/>
<proteinExistence type="predicted"/>
<dbReference type="Pfam" id="PF01863">
    <property type="entry name" value="YgjP-like"/>
    <property type="match status" value="1"/>
</dbReference>
<dbReference type="EMBL" id="JMIW01000006">
    <property type="protein sequence ID" value="KEO89066.1"/>
    <property type="molecule type" value="Genomic_DNA"/>
</dbReference>
<dbReference type="eggNOG" id="COG1451">
    <property type="taxonomic scope" value="Bacteria"/>
</dbReference>
<dbReference type="STRING" id="1044.EH31_13585"/>
<gene>
    <name evidence="2" type="ORF">EH31_13585</name>
</gene>
<dbReference type="Proteomes" id="UP000027647">
    <property type="component" value="Unassembled WGS sequence"/>
</dbReference>
<dbReference type="GO" id="GO:0016787">
    <property type="term" value="F:hydrolase activity"/>
    <property type="evidence" value="ECO:0007669"/>
    <property type="project" value="UniProtKB-KW"/>
</dbReference>
<dbReference type="Gene3D" id="3.30.2010.10">
    <property type="entry name" value="Metalloproteases ('zincins'), catalytic domain"/>
    <property type="match status" value="1"/>
</dbReference>
<dbReference type="PANTHER" id="PTHR30399">
    <property type="entry name" value="UNCHARACTERIZED PROTEIN YGJP"/>
    <property type="match status" value="1"/>
</dbReference>
<accession>A0A074M3C2</accession>
<dbReference type="RefSeq" id="WP_034960877.1">
    <property type="nucleotide sequence ID" value="NZ_JMIW01000006.1"/>
</dbReference>
<dbReference type="PANTHER" id="PTHR30399:SF1">
    <property type="entry name" value="UTP PYROPHOSPHATASE"/>
    <property type="match status" value="1"/>
</dbReference>
<reference evidence="2 3" key="1">
    <citation type="submission" date="2014-04" db="EMBL/GenBank/DDBJ databases">
        <title>A comprehensive comparison of genomes of Erythrobacter spp. strains.</title>
        <authorList>
            <person name="Zheng Q."/>
        </authorList>
    </citation>
    <scope>NUCLEOTIDE SEQUENCE [LARGE SCALE GENOMIC DNA]</scope>
    <source>
        <strain evidence="2 3">DSM 6997</strain>
    </source>
</reference>
<keyword evidence="2" id="KW-0378">Hydrolase</keyword>
<feature type="domain" description="YgjP-like metallopeptidase" evidence="1">
    <location>
        <begin position="35"/>
        <end position="236"/>
    </location>
</feature>
<protein>
    <submittedName>
        <fullName evidence="2">Metal-dependent hydrolase</fullName>
    </submittedName>
</protein>
<dbReference type="InterPro" id="IPR002725">
    <property type="entry name" value="YgjP-like_metallopeptidase"/>
</dbReference>
<evidence type="ECO:0000313" key="2">
    <source>
        <dbReference type="EMBL" id="KEO89066.1"/>
    </source>
</evidence>
<sequence>MIDWLKRSHLEPEIDLGGVSVPIALKRHASAKRMTMRLAPDGSEVRITLPRWARSAEAIAFAHARADWLAQQHGKIPRRKAPVPGSSVQYRGRGVEIAWDSSLPRKPAISGDALTIGGPKEGLETRLQRWLEKQALALFEADIADYTAAASLDPVPVGLSRAQRRWGSCSEGGASGTKRIRLNWRLIQAPDHVRRSVAAHEVAHLVHFDHSPAFHALLGRIYEADIALADQWLKSHGRSLYAQFG</sequence>
<organism evidence="2 3">
    <name type="scientific">Erythrobacter longus</name>
    <dbReference type="NCBI Taxonomy" id="1044"/>
    <lineage>
        <taxon>Bacteria</taxon>
        <taxon>Pseudomonadati</taxon>
        <taxon>Pseudomonadota</taxon>
        <taxon>Alphaproteobacteria</taxon>
        <taxon>Sphingomonadales</taxon>
        <taxon>Erythrobacteraceae</taxon>
        <taxon>Erythrobacter/Porphyrobacter group</taxon>
        <taxon>Erythrobacter</taxon>
    </lineage>
</organism>
<dbReference type="InterPro" id="IPR053136">
    <property type="entry name" value="UTP_pyrophosphatase-like"/>
</dbReference>
<evidence type="ECO:0000259" key="1">
    <source>
        <dbReference type="Pfam" id="PF01863"/>
    </source>
</evidence>
<dbReference type="AlphaFoldDB" id="A0A074M3C2"/>
<dbReference type="CDD" id="cd07344">
    <property type="entry name" value="M48_yhfN_like"/>
    <property type="match status" value="1"/>
</dbReference>
<evidence type="ECO:0000313" key="3">
    <source>
        <dbReference type="Proteomes" id="UP000027647"/>
    </source>
</evidence>
<keyword evidence="3" id="KW-1185">Reference proteome</keyword>